<dbReference type="InterPro" id="IPR029063">
    <property type="entry name" value="SAM-dependent_MTases_sf"/>
</dbReference>
<dbReference type="Gene3D" id="1.10.150.170">
    <property type="entry name" value="Putative methyltransferase TM0872, insert domain"/>
    <property type="match status" value="1"/>
</dbReference>
<keyword evidence="3" id="KW-0808">Transferase</keyword>
<sequence length="381" mass="42076">MAACFSMWSNLTKISSVFSQRKIQIRFLNGESHTLHSPVMTRECIGFLSPKDDEVFIDATFGAGGHSCAILKSAMCKVFAVDRDPMAIEIAQVLSTRPEYKARLVPIHGKFSQLLELAKYNQIDEETIHGVLLDVGPSSMQFDDPSRGFSVNKDGPLDMRMDGQTSCSNKRSATFTAADVVNTIGEQELVSVLRNYGGEKDAGRITRAIIKAREKEEIITTKQLATVVSNAVGFGRKDKLNRFAHPATKTFQALRILVNDELNELQKALKAAQKLLVPGGRLVVISFHSVEDIIVKHFLKDPPVESISRRKAQLSPKNSAWLPLNKKVVCPSDQELLCNPRCRSAKLRAAVKTNNTVLSLNQLTHILDEVAKGTVKEGPTH</sequence>
<dbReference type="PANTHER" id="PTHR11265">
    <property type="entry name" value="S-ADENOSYL-METHYLTRANSFERASE MRAW"/>
    <property type="match status" value="1"/>
</dbReference>
<dbReference type="GO" id="GO:0071424">
    <property type="term" value="F:rRNA (cytosine-N4-)-methyltransferase activity"/>
    <property type="evidence" value="ECO:0007669"/>
    <property type="project" value="TreeGrafter"/>
</dbReference>
<keyword evidence="4" id="KW-0949">S-adenosyl-L-methionine</keyword>
<name>A0A913Y4E6_EXADI</name>
<dbReference type="InterPro" id="IPR023397">
    <property type="entry name" value="SAM-dep_MeTrfase_MraW_recog"/>
</dbReference>
<dbReference type="HAMAP" id="MF_01007">
    <property type="entry name" value="16SrRNA_methyltr_H"/>
    <property type="match status" value="1"/>
</dbReference>
<dbReference type="OMA" id="NPAKRTF"/>
<dbReference type="Gene3D" id="3.40.50.150">
    <property type="entry name" value="Vaccinia Virus protein VP39"/>
    <property type="match status" value="1"/>
</dbReference>
<keyword evidence="2" id="KW-0489">Methyltransferase</keyword>
<dbReference type="Pfam" id="PF01795">
    <property type="entry name" value="Methyltransf_5"/>
    <property type="match status" value="1"/>
</dbReference>
<dbReference type="PANTHER" id="PTHR11265:SF0">
    <property type="entry name" value="12S RRNA N4-METHYLCYTIDINE METHYLTRANSFERASE"/>
    <property type="match status" value="1"/>
</dbReference>
<accession>A0A913Y4E6</accession>
<dbReference type="CDD" id="cd02440">
    <property type="entry name" value="AdoMet_MTases"/>
    <property type="match status" value="1"/>
</dbReference>
<dbReference type="OrthoDB" id="16290at2759"/>
<organism evidence="5 6">
    <name type="scientific">Exaiptasia diaphana</name>
    <name type="common">Tropical sea anemone</name>
    <name type="synonym">Aiptasia pulchella</name>
    <dbReference type="NCBI Taxonomy" id="2652724"/>
    <lineage>
        <taxon>Eukaryota</taxon>
        <taxon>Metazoa</taxon>
        <taxon>Cnidaria</taxon>
        <taxon>Anthozoa</taxon>
        <taxon>Hexacorallia</taxon>
        <taxon>Actiniaria</taxon>
        <taxon>Aiptasiidae</taxon>
        <taxon>Exaiptasia</taxon>
    </lineage>
</organism>
<evidence type="ECO:0000256" key="1">
    <source>
        <dbReference type="ARBA" id="ARBA00010396"/>
    </source>
</evidence>
<proteinExistence type="inferred from homology"/>
<dbReference type="KEGG" id="epa:110252457"/>
<evidence type="ECO:0000313" key="6">
    <source>
        <dbReference type="Proteomes" id="UP000887567"/>
    </source>
</evidence>
<evidence type="ECO:0000256" key="3">
    <source>
        <dbReference type="ARBA" id="ARBA00022679"/>
    </source>
</evidence>
<dbReference type="EnsemblMetazoa" id="XM_028663210.1">
    <property type="protein sequence ID" value="XP_028519011.1"/>
    <property type="gene ID" value="LOC110252457"/>
</dbReference>
<evidence type="ECO:0000256" key="4">
    <source>
        <dbReference type="ARBA" id="ARBA00022691"/>
    </source>
</evidence>
<reference evidence="5" key="1">
    <citation type="submission" date="2022-11" db="UniProtKB">
        <authorList>
            <consortium name="EnsemblMetazoa"/>
        </authorList>
    </citation>
    <scope>IDENTIFICATION</scope>
</reference>
<dbReference type="SUPFAM" id="SSF81799">
    <property type="entry name" value="Putative methyltransferase TM0872, insert domain"/>
    <property type="match status" value="1"/>
</dbReference>
<dbReference type="GO" id="GO:0070475">
    <property type="term" value="P:rRNA base methylation"/>
    <property type="evidence" value="ECO:0007669"/>
    <property type="project" value="TreeGrafter"/>
</dbReference>
<dbReference type="SUPFAM" id="SSF53335">
    <property type="entry name" value="S-adenosyl-L-methionine-dependent methyltransferases"/>
    <property type="match status" value="1"/>
</dbReference>
<dbReference type="RefSeq" id="XP_028519011.1">
    <property type="nucleotide sequence ID" value="XM_028663210.1"/>
</dbReference>
<dbReference type="EnsemblMetazoa" id="XM_021059287.2">
    <property type="protein sequence ID" value="XP_020914946.1"/>
    <property type="gene ID" value="LOC110252457"/>
</dbReference>
<dbReference type="NCBIfam" id="TIGR00006">
    <property type="entry name" value="16S rRNA (cytosine(1402)-N(4))-methyltransferase RsmH"/>
    <property type="match status" value="1"/>
</dbReference>
<evidence type="ECO:0000313" key="5">
    <source>
        <dbReference type="EnsemblMetazoa" id="XP_020914946.1"/>
    </source>
</evidence>
<dbReference type="AlphaFoldDB" id="A0A913Y4E6"/>
<dbReference type="GeneID" id="110252457"/>
<protein>
    <submittedName>
        <fullName evidence="5">Uncharacterized protein</fullName>
    </submittedName>
</protein>
<comment type="similarity">
    <text evidence="1">Belongs to the methyltransferase superfamily. RsmH family.</text>
</comment>
<dbReference type="Proteomes" id="UP000887567">
    <property type="component" value="Unplaced"/>
</dbReference>
<dbReference type="RefSeq" id="XP_020914946.1">
    <property type="nucleotide sequence ID" value="XM_021059287.2"/>
</dbReference>
<evidence type="ECO:0000256" key="2">
    <source>
        <dbReference type="ARBA" id="ARBA00022603"/>
    </source>
</evidence>
<dbReference type="InterPro" id="IPR002903">
    <property type="entry name" value="RsmH"/>
</dbReference>
<keyword evidence="6" id="KW-1185">Reference proteome</keyword>